<dbReference type="EMBL" id="WHJC01000637">
    <property type="protein sequence ID" value="MPQ45353.1"/>
    <property type="molecule type" value="Genomic_DNA"/>
</dbReference>
<gene>
    <name evidence="1" type="ORF">GBZ86_16715</name>
</gene>
<protein>
    <submittedName>
        <fullName evidence="1">Uncharacterized protein</fullName>
    </submittedName>
</protein>
<proteinExistence type="predicted"/>
<comment type="caution">
    <text evidence="1">The sequence shown here is derived from an EMBL/GenBank/DDBJ whole genome shotgun (WGS) entry which is preliminary data.</text>
</comment>
<dbReference type="AlphaFoldDB" id="A0A6I1MRD6"/>
<accession>A0A6I1MRD6</accession>
<name>A0A6I1MRD6_9CLOT</name>
<sequence length="101" mass="12089">MRDIKEVLKEILEEYHLIPKDTLFIDGVHYEQDEMEEFLTDLSTNEAYIEEVFIKHDKRLNKKLTAEQVEQIKNDSRSYRVLAKEYYVATGTISKIKNNKY</sequence>
<dbReference type="RefSeq" id="WP_152892521.1">
    <property type="nucleotide sequence ID" value="NZ_WHJC01000637.1"/>
</dbReference>
<evidence type="ECO:0000313" key="1">
    <source>
        <dbReference type="EMBL" id="MPQ45353.1"/>
    </source>
</evidence>
<evidence type="ECO:0000313" key="2">
    <source>
        <dbReference type="Proteomes" id="UP000430345"/>
    </source>
</evidence>
<reference evidence="1 2" key="1">
    <citation type="submission" date="2019-10" db="EMBL/GenBank/DDBJ databases">
        <title>The Genome Sequence of Clostridium tarantellae Isolated from Fish Brain.</title>
        <authorList>
            <person name="Bano L."/>
            <person name="Kiel M."/>
            <person name="Sales G."/>
            <person name="Doxey A.C."/>
            <person name="Mansfield M.J."/>
            <person name="Schiavone M."/>
            <person name="Rossetto O."/>
            <person name="Pirazzini M."/>
            <person name="Dobrindt U."/>
            <person name="Montecucco C."/>
        </authorList>
    </citation>
    <scope>NUCLEOTIDE SEQUENCE [LARGE SCALE GENOMIC DNA]</scope>
    <source>
        <strain evidence="1 2">DSM 3997</strain>
    </source>
</reference>
<organism evidence="1 2">
    <name type="scientific">Clostridium tarantellae</name>
    <dbReference type="NCBI Taxonomy" id="39493"/>
    <lineage>
        <taxon>Bacteria</taxon>
        <taxon>Bacillati</taxon>
        <taxon>Bacillota</taxon>
        <taxon>Clostridia</taxon>
        <taxon>Eubacteriales</taxon>
        <taxon>Clostridiaceae</taxon>
        <taxon>Clostridium</taxon>
    </lineage>
</organism>
<keyword evidence="2" id="KW-1185">Reference proteome</keyword>
<dbReference type="Proteomes" id="UP000430345">
    <property type="component" value="Unassembled WGS sequence"/>
</dbReference>